<evidence type="ECO:0000313" key="6">
    <source>
        <dbReference type="Proteomes" id="UP001163152"/>
    </source>
</evidence>
<feature type="compositionally biased region" description="Low complexity" evidence="4">
    <location>
        <begin position="334"/>
        <end position="343"/>
    </location>
</feature>
<dbReference type="EMBL" id="CP113797">
    <property type="protein sequence ID" value="WAL60083.1"/>
    <property type="molecule type" value="Genomic_DNA"/>
</dbReference>
<dbReference type="InterPro" id="IPR001680">
    <property type="entry name" value="WD40_rpt"/>
</dbReference>
<evidence type="ECO:0000256" key="4">
    <source>
        <dbReference type="SAM" id="MobiDB-lite"/>
    </source>
</evidence>
<evidence type="ECO:0000256" key="1">
    <source>
        <dbReference type="ARBA" id="ARBA00022574"/>
    </source>
</evidence>
<name>A0A9E8ZEW5_9CYAN</name>
<proteinExistence type="predicted"/>
<gene>
    <name evidence="5" type="ORF">OXH18_23410</name>
</gene>
<dbReference type="AlphaFoldDB" id="A0A9E8ZEW5"/>
<feature type="repeat" description="WD" evidence="3">
    <location>
        <begin position="683"/>
        <end position="717"/>
    </location>
</feature>
<dbReference type="InterPro" id="IPR036322">
    <property type="entry name" value="WD40_repeat_dom_sf"/>
</dbReference>
<evidence type="ECO:0000256" key="3">
    <source>
        <dbReference type="PROSITE-ProRule" id="PRU00221"/>
    </source>
</evidence>
<dbReference type="RefSeq" id="WP_268609926.1">
    <property type="nucleotide sequence ID" value="NZ_CP113797.1"/>
</dbReference>
<dbReference type="InterPro" id="IPR050349">
    <property type="entry name" value="WD_LIS1/nudF_dynein_reg"/>
</dbReference>
<dbReference type="Pfam" id="PF00400">
    <property type="entry name" value="WD40"/>
    <property type="match status" value="4"/>
</dbReference>
<dbReference type="KEGG" id="tsin:OXH18_23410"/>
<dbReference type="Gene3D" id="2.130.10.10">
    <property type="entry name" value="YVTN repeat-like/Quinoprotein amine dehydrogenase"/>
    <property type="match status" value="2"/>
</dbReference>
<protein>
    <recommendedName>
        <fullName evidence="7">WD40 repeat domain-containing protein</fullName>
    </recommendedName>
</protein>
<feature type="repeat" description="WD" evidence="3">
    <location>
        <begin position="903"/>
        <end position="930"/>
    </location>
</feature>
<feature type="repeat" description="WD" evidence="3">
    <location>
        <begin position="577"/>
        <end position="608"/>
    </location>
</feature>
<dbReference type="SUPFAM" id="SSF50978">
    <property type="entry name" value="WD40 repeat-like"/>
    <property type="match status" value="1"/>
</dbReference>
<dbReference type="PROSITE" id="PS50294">
    <property type="entry name" value="WD_REPEATS_REGION"/>
    <property type="match status" value="1"/>
</dbReference>
<keyword evidence="2" id="KW-0677">Repeat</keyword>
<evidence type="ECO:0008006" key="7">
    <source>
        <dbReference type="Google" id="ProtNLM"/>
    </source>
</evidence>
<dbReference type="PROSITE" id="PS00678">
    <property type="entry name" value="WD_REPEATS_1"/>
    <property type="match status" value="1"/>
</dbReference>
<feature type="compositionally biased region" description="Polar residues" evidence="4">
    <location>
        <begin position="323"/>
        <end position="333"/>
    </location>
</feature>
<dbReference type="PANTHER" id="PTHR44129">
    <property type="entry name" value="WD REPEAT-CONTAINING PROTEIN POP1"/>
    <property type="match status" value="1"/>
</dbReference>
<evidence type="ECO:0000256" key="2">
    <source>
        <dbReference type="ARBA" id="ARBA00022737"/>
    </source>
</evidence>
<dbReference type="InterPro" id="IPR019775">
    <property type="entry name" value="WD40_repeat_CS"/>
</dbReference>
<keyword evidence="6" id="KW-1185">Reference proteome</keyword>
<organism evidence="5 6">
    <name type="scientific">Thermocoleostomius sinensis A174</name>
    <dbReference type="NCBI Taxonomy" id="2016057"/>
    <lineage>
        <taxon>Bacteria</taxon>
        <taxon>Bacillati</taxon>
        <taxon>Cyanobacteriota</taxon>
        <taxon>Cyanophyceae</taxon>
        <taxon>Oculatellales</taxon>
        <taxon>Oculatellaceae</taxon>
        <taxon>Thermocoleostomius</taxon>
    </lineage>
</organism>
<feature type="region of interest" description="Disordered" evidence="4">
    <location>
        <begin position="323"/>
        <end position="343"/>
    </location>
</feature>
<reference evidence="5" key="1">
    <citation type="submission" date="2022-12" db="EMBL/GenBank/DDBJ databases">
        <title>Polyphasic identification of a Novel Hot-Spring Cyanobacterium Ocullathermofonsia sinensis gen nov. sp. nov. and Genomic Insights on its Adaptations to the Thermal Habitat.</title>
        <authorList>
            <person name="Daroch M."/>
            <person name="Tang J."/>
            <person name="Jiang Y."/>
        </authorList>
    </citation>
    <scope>NUCLEOTIDE SEQUENCE</scope>
    <source>
        <strain evidence="5">PKUAC-SCTA174</strain>
    </source>
</reference>
<evidence type="ECO:0000313" key="5">
    <source>
        <dbReference type="EMBL" id="WAL60083.1"/>
    </source>
</evidence>
<dbReference type="InterPro" id="IPR015943">
    <property type="entry name" value="WD40/YVTN_repeat-like_dom_sf"/>
</dbReference>
<feature type="repeat" description="WD" evidence="3">
    <location>
        <begin position="810"/>
        <end position="844"/>
    </location>
</feature>
<dbReference type="SMART" id="SM00320">
    <property type="entry name" value="WD40"/>
    <property type="match status" value="6"/>
</dbReference>
<sequence>MEIMFSDRTPQLEVIIPESTNENRHQLGVRPQIERIEYSTPNDKSEFVIEVAQPVNDQNSRDSLHLELSVPESNGSSRWYRVQPVCITSQLTRFHIKVLKPPTVENGKTIKFTVNLFLVESWELVDQQEFELRVHQPSKRIQLTQAQSFRPMQPNSQISVAQSKQAIKVIPGAILGTENELQITVVYHDNQLANNELKSFKVKIYAPEFDIDKDKKWYVVEPRVSTKKPPGQETNFTIKVIDAPIPAYGKTINLVAEISSIEDKALKAERSLKLFIGHPQASIDLQLLNRELSVKPGEAIDVPVLIRNQGGELVKVTVTFNNNESTNQDQSNESASSPPLSWISSETRNQNITVTPGNSKQVIFRCAPLASPESLSQSYHFIIQAKPERGKTVQAEGTIKALPWGKVRFNCVNSSAVMRREQNYADFELKLDNQSNTSLQIKSMCLLEVEAEQKTEISDELIKDENIKDITLEDEEVFLLHPAQSESLELRIPLMTGFSRPLLRSRKKFYWVTPHITPYITPHRSGDPDGYTDQADIPIEPKSKKLELCIEPRIPIWLQILVPLLLLLGGAWLLNLRSYHQGSISSVRLIGNGATVVSGSSDRTIRRWGTNLSSRLIPLSYEGIIAQSQDAGKAVRVIRLLPEHNQQIAAGLEDGTIQLWDVSLKQKLTDLIPQGRTSTNPTLEKLNDRVFDLDFTRDSRYLFSGHGSGFVRQWDLQAFCETTVKVYPRFTISALAVYNSQDSQDTAQSATGAQPQCEPSIDVAQPVRRSPQNPSRTISFVILAGQYNKLALWDWQAQRLYEISDSSTEEGSQYDYIESLALSDDQQRLATADNQGHVRIWNMNELRQCVLKEQKSQSMRDEFGNETNTVNCEPQWSGQYIGQKLASTSSKNITSGESKGIPVRSVALSQNGCYLASAGDDGRVTLWQLEDLSKESPEPPKMLEQLSFRTSVKSVDIHVVGTDVLVASDANRTHVRLFRFKGMNSHANCQ</sequence>
<keyword evidence="1 3" id="KW-0853">WD repeat</keyword>
<dbReference type="PROSITE" id="PS50082">
    <property type="entry name" value="WD_REPEATS_2"/>
    <property type="match status" value="4"/>
</dbReference>
<dbReference type="Proteomes" id="UP001163152">
    <property type="component" value="Chromosome"/>
</dbReference>
<accession>A0A9E8ZEW5</accession>